<feature type="transmembrane region" description="Helical" evidence="1">
    <location>
        <begin position="207"/>
        <end position="227"/>
    </location>
</feature>
<keyword evidence="1" id="KW-0812">Transmembrane</keyword>
<reference evidence="2 3" key="1">
    <citation type="submission" date="2019-01" db="EMBL/GenBank/DDBJ databases">
        <authorList>
            <person name="Brito A."/>
        </authorList>
    </citation>
    <scope>NUCLEOTIDE SEQUENCE [LARGE SCALE GENOMIC DNA]</scope>
    <source>
        <strain evidence="2">1</strain>
    </source>
</reference>
<feature type="transmembrane region" description="Helical" evidence="1">
    <location>
        <begin position="127"/>
        <end position="150"/>
    </location>
</feature>
<feature type="transmembrane region" description="Helical" evidence="1">
    <location>
        <begin position="276"/>
        <end position="294"/>
    </location>
</feature>
<organism evidence="2 3">
    <name type="scientific">Hyella patelloides LEGE 07179</name>
    <dbReference type="NCBI Taxonomy" id="945734"/>
    <lineage>
        <taxon>Bacteria</taxon>
        <taxon>Bacillati</taxon>
        <taxon>Cyanobacteriota</taxon>
        <taxon>Cyanophyceae</taxon>
        <taxon>Pleurocapsales</taxon>
        <taxon>Hyellaceae</taxon>
        <taxon>Hyella</taxon>
    </lineage>
</organism>
<dbReference type="OrthoDB" id="2043221at2"/>
<evidence type="ECO:0008006" key="4">
    <source>
        <dbReference type="Google" id="ProtNLM"/>
    </source>
</evidence>
<feature type="transmembrane region" description="Helical" evidence="1">
    <location>
        <begin position="339"/>
        <end position="360"/>
    </location>
</feature>
<dbReference type="EMBL" id="CAACVJ010000235">
    <property type="protein sequence ID" value="VEP15124.1"/>
    <property type="molecule type" value="Genomic_DNA"/>
</dbReference>
<feature type="transmembrane region" description="Helical" evidence="1">
    <location>
        <begin position="80"/>
        <end position="97"/>
    </location>
</feature>
<proteinExistence type="predicted"/>
<evidence type="ECO:0000313" key="2">
    <source>
        <dbReference type="EMBL" id="VEP15124.1"/>
    </source>
</evidence>
<feature type="transmembrane region" description="Helical" evidence="1">
    <location>
        <begin position="372"/>
        <end position="397"/>
    </location>
</feature>
<feature type="transmembrane region" description="Helical" evidence="1">
    <location>
        <begin position="306"/>
        <end position="333"/>
    </location>
</feature>
<evidence type="ECO:0000313" key="3">
    <source>
        <dbReference type="Proteomes" id="UP000320055"/>
    </source>
</evidence>
<keyword evidence="3" id="KW-1185">Reference proteome</keyword>
<dbReference type="Proteomes" id="UP000320055">
    <property type="component" value="Unassembled WGS sequence"/>
</dbReference>
<protein>
    <recommendedName>
        <fullName evidence="4">Glycosyltransferase RgtA/B/C/D-like domain-containing protein</fullName>
    </recommendedName>
</protein>
<evidence type="ECO:0000256" key="1">
    <source>
        <dbReference type="SAM" id="Phobius"/>
    </source>
</evidence>
<dbReference type="InterPro" id="IPR025686">
    <property type="entry name" value="Glucos_trans_II"/>
</dbReference>
<gene>
    <name evidence="2" type="ORF">H1P_310025</name>
</gene>
<keyword evidence="1" id="KW-1133">Transmembrane helix</keyword>
<accession>A0A563VUR0</accession>
<keyword evidence="1" id="KW-0472">Membrane</keyword>
<dbReference type="AlphaFoldDB" id="A0A563VUR0"/>
<feature type="transmembrane region" description="Helical" evidence="1">
    <location>
        <begin position="21"/>
        <end position="39"/>
    </location>
</feature>
<dbReference type="Pfam" id="PF14264">
    <property type="entry name" value="Glucos_trans_II"/>
    <property type="match status" value="1"/>
</dbReference>
<name>A0A563VUR0_9CYAN</name>
<feature type="transmembrane region" description="Helical" evidence="1">
    <location>
        <begin position="104"/>
        <end position="121"/>
    </location>
</feature>
<sequence length="527" mass="59910">MKNIFPYFLLSKVEKKAFINIFLISLFAMSSLLLANILYSDDLTRVTTGETFWNDNGRPLSSLISLVLQLGKPLTDISPLPQVLAFAIYSLSAVYLGKLFKVHDLLLLTLSGVIFVINPFNLQNFAFVFDSFTMAVAILTSTLAALSISVSVNDQFNRKEKIINFSLSLLLLVCSLCLYQASTSVYLVTCFFDALVKLLRRQNKKSFNVFITSIIILLFSFIAYSPIKNFYITNEYNLHHSQLISFSDFPQKVIKNVLSSWDNIQQSLGNGTLINLFYILFVTTILTIIINTVISQKNKNSNSKSLLQYLLFLTFPVFYILLLIIGVSGVMLVLENPIFAPRTMMGFSTLVAICCLFLSNKVLQRTQKYLKYCLISFLFILSLAFSNVSFTLGNVLYSQNVQDEIIVTILISDLGEIVPKLPISQQHPTLAIVNALNYTYGNIQAYKKYPILNRITWYYLNSNQIQFYTKLETLGFKFASPDYQKDIFTGVDNQFIPKTEAVLIRPLYRIYFENNNLLVVVLQNPNS</sequence>